<reference evidence="2 7" key="3">
    <citation type="submission" date="2020-08" db="EMBL/GenBank/DDBJ databases">
        <title>Genomic Encyclopedia of Type Strains, Phase III (KMG-III): the genomes of soil and plant-associated and newly described type strains.</title>
        <authorList>
            <person name="Whitman W."/>
        </authorList>
    </citation>
    <scope>NUCLEOTIDE SEQUENCE [LARGE SCALE GENOMIC DNA]</scope>
    <source>
        <strain evidence="2 7">CECT 3146</strain>
    </source>
</reference>
<keyword evidence="7" id="KW-1185">Reference proteome</keyword>
<dbReference type="AlphaFoldDB" id="A0A516RBM1"/>
<dbReference type="Proteomes" id="UP000549009">
    <property type="component" value="Unassembled WGS sequence"/>
</dbReference>
<organism evidence="3 5">
    <name type="scientific">Streptomyces spectabilis</name>
    <dbReference type="NCBI Taxonomy" id="68270"/>
    <lineage>
        <taxon>Bacteria</taxon>
        <taxon>Bacillati</taxon>
        <taxon>Actinomycetota</taxon>
        <taxon>Actinomycetes</taxon>
        <taxon>Kitasatosporales</taxon>
        <taxon>Streptomycetaceae</taxon>
        <taxon>Streptomyces</taxon>
    </lineage>
</organism>
<name>A0A516RBM1_STRST</name>
<evidence type="ECO:0000313" key="3">
    <source>
        <dbReference type="EMBL" id="QDQ13055.1"/>
    </source>
</evidence>
<dbReference type="Proteomes" id="UP000326505">
    <property type="component" value="Chromosome"/>
</dbReference>
<reference evidence="3 5" key="2">
    <citation type="journal article" date="2019" name="J. Ind. Microbiol. Biotechnol.">
        <title>The complete genomic sequence of Streptomyces spectabilis NRRL-2792 and identification of secondary metabolite biosynthetic gene clusters.</title>
        <authorList>
            <person name="Sinha A."/>
            <person name="Phillips-Salemka S."/>
            <person name="Niraula T.A."/>
            <person name="Short K.A."/>
            <person name="Niraula N.P."/>
        </authorList>
    </citation>
    <scope>NUCLEOTIDE SEQUENCE [LARGE SCALE GENOMIC DNA]</scope>
    <source>
        <strain evidence="3 5">NRRL 2792</strain>
    </source>
</reference>
<dbReference type="EMBL" id="CP023690">
    <property type="protein sequence ID" value="QEV61498.1"/>
    <property type="molecule type" value="Genomic_DNA"/>
</dbReference>
<evidence type="ECO:0000313" key="4">
    <source>
        <dbReference type="EMBL" id="QEV61498.1"/>
    </source>
</evidence>
<keyword evidence="1" id="KW-1133">Transmembrane helix</keyword>
<keyword evidence="1" id="KW-0472">Membrane</keyword>
<dbReference type="EMBL" id="CP040916">
    <property type="protein sequence ID" value="QDQ13055.1"/>
    <property type="molecule type" value="Genomic_DNA"/>
</dbReference>
<feature type="transmembrane region" description="Helical" evidence="1">
    <location>
        <begin position="38"/>
        <end position="59"/>
    </location>
</feature>
<evidence type="ECO:0000256" key="1">
    <source>
        <dbReference type="SAM" id="Phobius"/>
    </source>
</evidence>
<protein>
    <submittedName>
        <fullName evidence="2">Flp pilus assembly pilin Flp</fullName>
    </submittedName>
</protein>
<dbReference type="OrthoDB" id="4324955at2"/>
<evidence type="ECO:0000313" key="7">
    <source>
        <dbReference type="Proteomes" id="UP000549009"/>
    </source>
</evidence>
<evidence type="ECO:0000313" key="5">
    <source>
        <dbReference type="Proteomes" id="UP000316806"/>
    </source>
</evidence>
<proteinExistence type="predicted"/>
<dbReference type="KEGG" id="sspb:CP982_24655"/>
<evidence type="ECO:0000313" key="6">
    <source>
        <dbReference type="Proteomes" id="UP000326505"/>
    </source>
</evidence>
<dbReference type="RefSeq" id="WP_030678117.1">
    <property type="nucleotide sequence ID" value="NZ_BMSQ01000008.1"/>
</dbReference>
<sequence length="83" mass="8512">MNGRNVSTGIPAVDFLVTFLQTRVRRARSGELDRGASAVEWVIISAVVVAIVGVVAAIINNALKGGADKVGDCIEGADAGKTC</sequence>
<gene>
    <name evidence="4" type="ORF">CP982_24655</name>
    <name evidence="3" type="ORF">FH965_22890</name>
    <name evidence="2" type="ORF">FHS40_007299</name>
</gene>
<dbReference type="EMBL" id="JACHJD010000017">
    <property type="protein sequence ID" value="MBB5108178.1"/>
    <property type="molecule type" value="Genomic_DNA"/>
</dbReference>
<accession>A0A516RBM1</accession>
<keyword evidence="1" id="KW-0812">Transmembrane</keyword>
<evidence type="ECO:0000313" key="2">
    <source>
        <dbReference type="EMBL" id="MBB5108178.1"/>
    </source>
</evidence>
<dbReference type="Proteomes" id="UP000316806">
    <property type="component" value="Chromosome"/>
</dbReference>
<reference evidence="4 6" key="1">
    <citation type="submission" date="2017-09" db="EMBL/GenBank/DDBJ databases">
        <authorList>
            <person name="Lee N."/>
            <person name="Cho B.-K."/>
        </authorList>
    </citation>
    <scope>NUCLEOTIDE SEQUENCE [LARGE SCALE GENOMIC DNA]</scope>
    <source>
        <strain evidence="4 6">ATCC 27465</strain>
    </source>
</reference>